<dbReference type="Pfam" id="PF00402">
    <property type="entry name" value="Calponin"/>
    <property type="match status" value="1"/>
</dbReference>
<proteinExistence type="inferred from homology"/>
<evidence type="ECO:0000313" key="4">
    <source>
        <dbReference type="Proteomes" id="UP000708208"/>
    </source>
</evidence>
<comment type="similarity">
    <text evidence="1">Belongs to the calponin family.</text>
</comment>
<protein>
    <recommendedName>
        <fullName evidence="2">Calponin-homology (CH) domain-containing protein</fullName>
    </recommendedName>
</protein>
<gene>
    <name evidence="3" type="ORF">AFUS01_LOCUS43007</name>
</gene>
<evidence type="ECO:0000313" key="3">
    <source>
        <dbReference type="EMBL" id="CAG7833375.1"/>
    </source>
</evidence>
<dbReference type="InterPro" id="IPR001715">
    <property type="entry name" value="CH_dom"/>
</dbReference>
<reference evidence="3" key="1">
    <citation type="submission" date="2021-06" db="EMBL/GenBank/DDBJ databases">
        <authorList>
            <person name="Hodson N. C."/>
            <person name="Mongue J. A."/>
            <person name="Jaron S. K."/>
        </authorList>
    </citation>
    <scope>NUCLEOTIDE SEQUENCE</scope>
</reference>
<dbReference type="EMBL" id="CAJVCH010569856">
    <property type="protein sequence ID" value="CAG7833375.1"/>
    <property type="molecule type" value="Genomic_DNA"/>
</dbReference>
<comment type="caution">
    <text evidence="3">The sequence shown here is derived from an EMBL/GenBank/DDBJ whole genome shotgun (WGS) entry which is preliminary data.</text>
</comment>
<keyword evidence="4" id="KW-1185">Reference proteome</keyword>
<dbReference type="GO" id="GO:0015629">
    <property type="term" value="C:actin cytoskeleton"/>
    <property type="evidence" value="ECO:0007669"/>
    <property type="project" value="TreeGrafter"/>
</dbReference>
<name>A0A8J2M7E9_9HEXA</name>
<dbReference type="InterPro" id="IPR050606">
    <property type="entry name" value="Calponin-like"/>
</dbReference>
<dbReference type="Pfam" id="PF00307">
    <property type="entry name" value="CH"/>
    <property type="match status" value="1"/>
</dbReference>
<dbReference type="PANTHER" id="PTHR47385">
    <property type="entry name" value="CALPONIN"/>
    <property type="match status" value="1"/>
</dbReference>
<dbReference type="InterPro" id="IPR000557">
    <property type="entry name" value="Calponin_repeat"/>
</dbReference>
<dbReference type="AlphaFoldDB" id="A0A8J2M7E9"/>
<accession>A0A8J2M7E9</accession>
<dbReference type="Proteomes" id="UP000708208">
    <property type="component" value="Unassembled WGS sequence"/>
</dbReference>
<evidence type="ECO:0000256" key="1">
    <source>
        <dbReference type="ARBA" id="ARBA00009631"/>
    </source>
</evidence>
<dbReference type="GO" id="GO:0051015">
    <property type="term" value="F:actin filament binding"/>
    <property type="evidence" value="ECO:0007669"/>
    <property type="project" value="TreeGrafter"/>
</dbReference>
<dbReference type="GO" id="GO:0007015">
    <property type="term" value="P:actin filament organization"/>
    <property type="evidence" value="ECO:0007669"/>
    <property type="project" value="TreeGrafter"/>
</dbReference>
<dbReference type="PROSITE" id="PS51122">
    <property type="entry name" value="CALPONIN_2"/>
    <property type="match status" value="1"/>
</dbReference>
<evidence type="ECO:0000259" key="2">
    <source>
        <dbReference type="PROSITE" id="PS50021"/>
    </source>
</evidence>
<dbReference type="SMART" id="SM00033">
    <property type="entry name" value="CH"/>
    <property type="match status" value="1"/>
</dbReference>
<sequence length="179" mass="20182">MSRPVWQVTGKRIPEEEAAAQQWIEQCVGRKFTQKYEDELRDGIILCELMNVLKPGCIRRVNTSGGDYRFMDNIQQFLRLAQAYGVPETDLFQAVDLIEKKSINLVTMCIFALGRTTYKHPEWRGPALGPKPAEENQRHFSEDVLRAGETVIGLQAGQNRGATQSGQNFGASRKILLGK</sequence>
<dbReference type="OrthoDB" id="21595at2759"/>
<dbReference type="PANTHER" id="PTHR47385:SF24">
    <property type="entry name" value="MUSCLE-SPECIFIC PROTEIN 20"/>
    <property type="match status" value="1"/>
</dbReference>
<organism evidence="3 4">
    <name type="scientific">Allacma fusca</name>
    <dbReference type="NCBI Taxonomy" id="39272"/>
    <lineage>
        <taxon>Eukaryota</taxon>
        <taxon>Metazoa</taxon>
        <taxon>Ecdysozoa</taxon>
        <taxon>Arthropoda</taxon>
        <taxon>Hexapoda</taxon>
        <taxon>Collembola</taxon>
        <taxon>Symphypleona</taxon>
        <taxon>Sminthuridae</taxon>
        <taxon>Allacma</taxon>
    </lineage>
</organism>
<dbReference type="PROSITE" id="PS50021">
    <property type="entry name" value="CH"/>
    <property type="match status" value="1"/>
</dbReference>
<feature type="domain" description="Calponin-homology (CH)" evidence="2">
    <location>
        <begin position="14"/>
        <end position="117"/>
    </location>
</feature>